<dbReference type="InterPro" id="IPR036513">
    <property type="entry name" value="STAS_dom_sf"/>
</dbReference>
<dbReference type="PROSITE" id="PS50801">
    <property type="entry name" value="STAS"/>
    <property type="match status" value="1"/>
</dbReference>
<dbReference type="EMBL" id="BJNV01000011">
    <property type="protein sequence ID" value="GEC94893.1"/>
    <property type="molecule type" value="Genomic_DNA"/>
</dbReference>
<evidence type="ECO:0000313" key="3">
    <source>
        <dbReference type="Proteomes" id="UP000318422"/>
    </source>
</evidence>
<dbReference type="OrthoDB" id="9182123at2"/>
<accession>A0A4Y4CUH6</accession>
<dbReference type="PANTHER" id="PTHR35849:SF2">
    <property type="entry name" value="BLR2341 PROTEIN"/>
    <property type="match status" value="1"/>
</dbReference>
<reference evidence="2 3" key="1">
    <citation type="submission" date="2019-06" db="EMBL/GenBank/DDBJ databases">
        <title>Whole genome shotgun sequence of Zoogloea ramigera NBRC 15342.</title>
        <authorList>
            <person name="Hosoyama A."/>
            <person name="Uohara A."/>
            <person name="Ohji S."/>
            <person name="Ichikawa N."/>
        </authorList>
    </citation>
    <scope>NUCLEOTIDE SEQUENCE [LARGE SCALE GENOMIC DNA]</scope>
    <source>
        <strain evidence="2 3">NBRC 15342</strain>
    </source>
</reference>
<sequence>MIRLEGQRLLVSGPLTISTVATLKGEGAALVAEADRVVDLSAAGPVDSAALALLLSWTRAANGAGRKLSIVAAPPALLSLAALYDVDAILPLAH</sequence>
<dbReference type="RefSeq" id="WP_141349867.1">
    <property type="nucleotide sequence ID" value="NZ_BJNV01000011.1"/>
</dbReference>
<evidence type="ECO:0000313" key="2">
    <source>
        <dbReference type="EMBL" id="GEC94893.1"/>
    </source>
</evidence>
<comment type="caution">
    <text evidence="2">The sequence shown here is derived from an EMBL/GenBank/DDBJ whole genome shotgun (WGS) entry which is preliminary data.</text>
</comment>
<evidence type="ECO:0000259" key="1">
    <source>
        <dbReference type="PROSITE" id="PS50801"/>
    </source>
</evidence>
<feature type="domain" description="STAS" evidence="1">
    <location>
        <begin position="9"/>
        <end position="94"/>
    </location>
</feature>
<dbReference type="Pfam" id="PF13466">
    <property type="entry name" value="STAS_2"/>
    <property type="match status" value="1"/>
</dbReference>
<keyword evidence="3" id="KW-1185">Reference proteome</keyword>
<dbReference type="InterPro" id="IPR058548">
    <property type="entry name" value="MlaB-like_STAS"/>
</dbReference>
<organism evidence="2 3">
    <name type="scientific">Zoogloea ramigera</name>
    <dbReference type="NCBI Taxonomy" id="350"/>
    <lineage>
        <taxon>Bacteria</taxon>
        <taxon>Pseudomonadati</taxon>
        <taxon>Pseudomonadota</taxon>
        <taxon>Betaproteobacteria</taxon>
        <taxon>Rhodocyclales</taxon>
        <taxon>Zoogloeaceae</taxon>
        <taxon>Zoogloea</taxon>
    </lineage>
</organism>
<dbReference type="AlphaFoldDB" id="A0A4Y4CUH6"/>
<dbReference type="CDD" id="cd07043">
    <property type="entry name" value="STAS_anti-anti-sigma_factors"/>
    <property type="match status" value="1"/>
</dbReference>
<gene>
    <name evidence="2" type="ORF">ZRA01_09660</name>
</gene>
<dbReference type="Proteomes" id="UP000318422">
    <property type="component" value="Unassembled WGS sequence"/>
</dbReference>
<dbReference type="PANTHER" id="PTHR35849">
    <property type="entry name" value="BLR2341 PROTEIN"/>
    <property type="match status" value="1"/>
</dbReference>
<dbReference type="Gene3D" id="3.30.750.24">
    <property type="entry name" value="STAS domain"/>
    <property type="match status" value="1"/>
</dbReference>
<dbReference type="InterPro" id="IPR052746">
    <property type="entry name" value="MlaB_ABC_Transporter"/>
</dbReference>
<proteinExistence type="predicted"/>
<dbReference type="SUPFAM" id="SSF52091">
    <property type="entry name" value="SpoIIaa-like"/>
    <property type="match status" value="1"/>
</dbReference>
<protein>
    <recommendedName>
        <fullName evidence="1">STAS domain-containing protein</fullName>
    </recommendedName>
</protein>
<dbReference type="InterPro" id="IPR002645">
    <property type="entry name" value="STAS_dom"/>
</dbReference>
<name>A0A4Y4CUH6_ZOORA</name>